<proteinExistence type="predicted"/>
<gene>
    <name evidence="1" type="ORF">LCGC14_2978070</name>
</gene>
<evidence type="ECO:0000313" key="1">
    <source>
        <dbReference type="EMBL" id="KKK65047.1"/>
    </source>
</evidence>
<feature type="non-terminal residue" evidence="1">
    <location>
        <position position="72"/>
    </location>
</feature>
<dbReference type="EMBL" id="LAZR01060745">
    <property type="protein sequence ID" value="KKK65047.1"/>
    <property type="molecule type" value="Genomic_DNA"/>
</dbReference>
<accession>A0A0F8X7F1</accession>
<dbReference type="AlphaFoldDB" id="A0A0F8X7F1"/>
<comment type="caution">
    <text evidence="1">The sequence shown here is derived from an EMBL/GenBank/DDBJ whole genome shotgun (WGS) entry which is preliminary data.</text>
</comment>
<sequence length="72" mass="8067">MANLNLVATYLKPAITLLEKNNIVVNVRYLPLCFAKGFEKNVVGFSQVYFDDAEWNPALQFNAPVDATFNKG</sequence>
<name>A0A0F8X7F1_9ZZZZ</name>
<reference evidence="1" key="1">
    <citation type="journal article" date="2015" name="Nature">
        <title>Complex archaea that bridge the gap between prokaryotes and eukaryotes.</title>
        <authorList>
            <person name="Spang A."/>
            <person name="Saw J.H."/>
            <person name="Jorgensen S.L."/>
            <person name="Zaremba-Niedzwiedzka K."/>
            <person name="Martijn J."/>
            <person name="Lind A.E."/>
            <person name="van Eijk R."/>
            <person name="Schleper C."/>
            <person name="Guy L."/>
            <person name="Ettema T.J."/>
        </authorList>
    </citation>
    <scope>NUCLEOTIDE SEQUENCE</scope>
</reference>
<organism evidence="1">
    <name type="scientific">marine sediment metagenome</name>
    <dbReference type="NCBI Taxonomy" id="412755"/>
    <lineage>
        <taxon>unclassified sequences</taxon>
        <taxon>metagenomes</taxon>
        <taxon>ecological metagenomes</taxon>
    </lineage>
</organism>
<protein>
    <submittedName>
        <fullName evidence="1">Uncharacterized protein</fullName>
    </submittedName>
</protein>